<dbReference type="Pfam" id="PF02779">
    <property type="entry name" value="Transket_pyr"/>
    <property type="match status" value="1"/>
</dbReference>
<dbReference type="Proteomes" id="UP000183090">
    <property type="component" value="Unassembled WGS sequence"/>
</dbReference>
<evidence type="ECO:0000256" key="4">
    <source>
        <dbReference type="ARBA" id="ARBA00023052"/>
    </source>
</evidence>
<evidence type="ECO:0000313" key="10">
    <source>
        <dbReference type="Proteomes" id="UP000034029"/>
    </source>
</evidence>
<comment type="cofactor">
    <cofactor evidence="1">
        <name>thiamine diphosphate</name>
        <dbReference type="ChEBI" id="CHEBI:58937"/>
    </cofactor>
</comment>
<reference evidence="10" key="2">
    <citation type="submission" date="2015-04" db="EMBL/GenBank/DDBJ databases">
        <title>Complete genome sequence of Salinicoccus halodurans strain H3B36, isolated from the Qaidam basin of China.</title>
        <authorList>
            <person name="Ma Y."/>
            <person name="Jiang K."/>
            <person name="Xue Y."/>
        </authorList>
    </citation>
    <scope>NUCLEOTIDE SEQUENCE [LARGE SCALE GENOMIC DNA]</scope>
    <source>
        <strain evidence="10">H3B36</strain>
    </source>
</reference>
<dbReference type="GO" id="GO:0006099">
    <property type="term" value="P:tricarboxylic acid cycle"/>
    <property type="evidence" value="ECO:0007669"/>
    <property type="project" value="TreeGrafter"/>
</dbReference>
<feature type="domain" description="Transketolase-like pyrimidine-binding" evidence="7">
    <location>
        <begin position="582"/>
        <end position="778"/>
    </location>
</feature>
<dbReference type="EMBL" id="FOTB01000001">
    <property type="protein sequence ID" value="SFK60813.1"/>
    <property type="molecule type" value="Genomic_DNA"/>
</dbReference>
<dbReference type="Gene3D" id="3.40.50.12470">
    <property type="match status" value="1"/>
</dbReference>
<dbReference type="InterPro" id="IPR011603">
    <property type="entry name" value="2oxoglutarate_DH_E1"/>
</dbReference>
<dbReference type="InterPro" id="IPR042179">
    <property type="entry name" value="KGD_C_sf"/>
</dbReference>
<dbReference type="OrthoDB" id="9759785at2"/>
<dbReference type="GO" id="GO:0005829">
    <property type="term" value="C:cytosol"/>
    <property type="evidence" value="ECO:0007669"/>
    <property type="project" value="TreeGrafter"/>
</dbReference>
<dbReference type="FunFam" id="3.40.50.970:FF:000036">
    <property type="entry name" value="2-oxoglutarate dehydrogenase E1 component"/>
    <property type="match status" value="1"/>
</dbReference>
<dbReference type="NCBIfam" id="TIGR00239">
    <property type="entry name" value="2oxo_dh_E1"/>
    <property type="match status" value="1"/>
</dbReference>
<keyword evidence="5" id="KW-0324">Glycolysis</keyword>
<dbReference type="AlphaFoldDB" id="A0A0F7HLH3"/>
<dbReference type="NCBIfam" id="NF008907">
    <property type="entry name" value="PRK12270.1"/>
    <property type="match status" value="1"/>
</dbReference>
<evidence type="ECO:0000313" key="11">
    <source>
        <dbReference type="Proteomes" id="UP000183090"/>
    </source>
</evidence>
<dbReference type="GO" id="GO:0045252">
    <property type="term" value="C:oxoglutarate dehydrogenase complex"/>
    <property type="evidence" value="ECO:0007669"/>
    <property type="project" value="TreeGrafter"/>
</dbReference>
<name>A0A0F7HLH3_9STAP</name>
<dbReference type="PANTHER" id="PTHR23152:SF4">
    <property type="entry name" value="2-OXOADIPATE DEHYDROGENASE COMPLEX COMPONENT E1"/>
    <property type="match status" value="1"/>
</dbReference>
<dbReference type="Pfam" id="PF16870">
    <property type="entry name" value="OxoGdeHyase_C"/>
    <property type="match status" value="1"/>
</dbReference>
<dbReference type="SMART" id="SM00861">
    <property type="entry name" value="Transket_pyr"/>
    <property type="match status" value="1"/>
</dbReference>
<dbReference type="Proteomes" id="UP000034029">
    <property type="component" value="Chromosome"/>
</dbReference>
<dbReference type="GO" id="GO:0030976">
    <property type="term" value="F:thiamine pyrophosphate binding"/>
    <property type="evidence" value="ECO:0007669"/>
    <property type="project" value="InterPro"/>
</dbReference>
<dbReference type="Pfam" id="PF00676">
    <property type="entry name" value="E1_dh"/>
    <property type="match status" value="1"/>
</dbReference>
<dbReference type="EC" id="1.2.4.2" evidence="2"/>
<gene>
    <name evidence="8" type="ORF">AAT16_07685</name>
    <name evidence="9" type="ORF">SAMN05216235_0784</name>
</gene>
<dbReference type="EMBL" id="CP011366">
    <property type="protein sequence ID" value="AKG74124.1"/>
    <property type="molecule type" value="Genomic_DNA"/>
</dbReference>
<dbReference type="NCBIfam" id="NF006914">
    <property type="entry name" value="PRK09404.1"/>
    <property type="match status" value="1"/>
</dbReference>
<comment type="catalytic activity">
    <reaction evidence="6">
        <text>N(6)-[(R)-lipoyl]-L-lysyl-[protein] + 2-oxoglutarate + H(+) = N(6)-[(R)-S(8)-succinyldihydrolipoyl]-L-lysyl-[protein] + CO2</text>
        <dbReference type="Rhea" id="RHEA:12188"/>
        <dbReference type="Rhea" id="RHEA-COMP:10474"/>
        <dbReference type="Rhea" id="RHEA-COMP:20092"/>
        <dbReference type="ChEBI" id="CHEBI:15378"/>
        <dbReference type="ChEBI" id="CHEBI:16526"/>
        <dbReference type="ChEBI" id="CHEBI:16810"/>
        <dbReference type="ChEBI" id="CHEBI:83099"/>
        <dbReference type="ChEBI" id="CHEBI:83120"/>
        <dbReference type="EC" id="1.2.4.2"/>
    </reaction>
</comment>
<protein>
    <recommendedName>
        <fullName evidence="2">oxoglutarate dehydrogenase (succinyl-transferring)</fullName>
        <ecNumber evidence="2">1.2.4.2</ecNumber>
    </recommendedName>
</protein>
<dbReference type="GO" id="GO:0006096">
    <property type="term" value="P:glycolytic process"/>
    <property type="evidence" value="ECO:0007669"/>
    <property type="project" value="UniProtKB-KW"/>
</dbReference>
<dbReference type="PIRSF" id="PIRSF000157">
    <property type="entry name" value="Oxoglu_dh_E1"/>
    <property type="match status" value="1"/>
</dbReference>
<dbReference type="SUPFAM" id="SSF52518">
    <property type="entry name" value="Thiamin diphosphate-binding fold (THDP-binding)"/>
    <property type="match status" value="2"/>
</dbReference>
<evidence type="ECO:0000313" key="8">
    <source>
        <dbReference type="EMBL" id="AKG74124.1"/>
    </source>
</evidence>
<evidence type="ECO:0000313" key="9">
    <source>
        <dbReference type="EMBL" id="SFK60813.1"/>
    </source>
</evidence>
<dbReference type="Gene3D" id="3.40.50.11610">
    <property type="entry name" value="Multifunctional 2-oxoglutarate metabolism enzyme, C-terminal domain"/>
    <property type="match status" value="1"/>
</dbReference>
<organism evidence="9 11">
    <name type="scientific">Salinicoccus halodurans</name>
    <dbReference type="NCBI Taxonomy" id="407035"/>
    <lineage>
        <taxon>Bacteria</taxon>
        <taxon>Bacillati</taxon>
        <taxon>Bacillota</taxon>
        <taxon>Bacilli</taxon>
        <taxon>Bacillales</taxon>
        <taxon>Staphylococcaceae</taxon>
        <taxon>Salinicoccus</taxon>
    </lineage>
</organism>
<dbReference type="InterPro" id="IPR031717">
    <property type="entry name" value="ODO-1/KGD_C"/>
</dbReference>
<dbReference type="KEGG" id="shv:AAT16_07685"/>
<reference evidence="8 10" key="1">
    <citation type="journal article" date="2015" name="Int. J. Syst. Evol. Microbiol.">
        <title>Complete genome sequence of Salinicoccus halodurans H3B36, isolated from the Qaidam Basin in China.</title>
        <authorList>
            <person name="Jiang K."/>
            <person name="Xue Y."/>
            <person name="Ma Y."/>
        </authorList>
    </citation>
    <scope>NUCLEOTIDE SEQUENCE [LARGE SCALE GENOMIC DNA]</scope>
    <source>
        <strain evidence="8 10">H3B36</strain>
    </source>
</reference>
<reference evidence="9 11" key="3">
    <citation type="submission" date="2016-10" db="EMBL/GenBank/DDBJ databases">
        <authorList>
            <person name="Varghese N."/>
            <person name="Submissions S."/>
        </authorList>
    </citation>
    <scope>NUCLEOTIDE SEQUENCE [LARGE SCALE GENOMIC DNA]</scope>
    <source>
        <strain evidence="9 11">CGMCC 1.6501</strain>
    </source>
</reference>
<evidence type="ECO:0000259" key="7">
    <source>
        <dbReference type="SMART" id="SM00861"/>
    </source>
</evidence>
<evidence type="ECO:0000256" key="3">
    <source>
        <dbReference type="ARBA" id="ARBA00023002"/>
    </source>
</evidence>
<dbReference type="RefSeq" id="WP_046790309.1">
    <property type="nucleotide sequence ID" value="NZ_CP011366.1"/>
</dbReference>
<keyword evidence="3" id="KW-0560">Oxidoreductase</keyword>
<evidence type="ECO:0000256" key="2">
    <source>
        <dbReference type="ARBA" id="ARBA00012280"/>
    </source>
</evidence>
<dbReference type="InterPro" id="IPR001017">
    <property type="entry name" value="DH_E1"/>
</dbReference>
<evidence type="ECO:0000256" key="6">
    <source>
        <dbReference type="ARBA" id="ARBA00051911"/>
    </source>
</evidence>
<dbReference type="InterPro" id="IPR029061">
    <property type="entry name" value="THDP-binding"/>
</dbReference>
<dbReference type="PANTHER" id="PTHR23152">
    <property type="entry name" value="2-OXOGLUTARATE DEHYDROGENASE"/>
    <property type="match status" value="1"/>
</dbReference>
<proteinExistence type="predicted"/>
<accession>A0A0F7HLH3</accession>
<evidence type="ECO:0000256" key="5">
    <source>
        <dbReference type="ARBA" id="ARBA00023152"/>
    </source>
</evidence>
<evidence type="ECO:0000256" key="1">
    <source>
        <dbReference type="ARBA" id="ARBA00001964"/>
    </source>
</evidence>
<keyword evidence="4" id="KW-0786">Thiamine pyrophosphate</keyword>
<dbReference type="InterPro" id="IPR005475">
    <property type="entry name" value="Transketolase-like_Pyr-bd"/>
</dbReference>
<dbReference type="Gene3D" id="3.40.50.970">
    <property type="match status" value="1"/>
</dbReference>
<dbReference type="GO" id="GO:0004591">
    <property type="term" value="F:oxoglutarate dehydrogenase (succinyl-transferring) activity"/>
    <property type="evidence" value="ECO:0007669"/>
    <property type="project" value="UniProtKB-EC"/>
</dbReference>
<keyword evidence="10" id="KW-1185">Reference proteome</keyword>
<sequence length="924" mass="104022">MQEKELENAPLRFGTNLGMILELHDMYQEDPNSVSEEMRTLFESIGSGQAGTAVSNLDHSKVKGLLRLLDNIRLFGHLKSDIYPVYRPDVKNVPSLDFEDYGVTEDDLKKMPASLVSSHLGDHYDNAYEAVSQLYELYTGPLAYEYMHINDTEERQWLKETIEQQSSISLSDDEKKHLFKTLAKVEGFEKYLHKNFVGAKRFSIEGVDSLVPMLDHLLDLMAGEGIPNLQIGMAHRGRLNVLTHILEKPYEMMISEFMHTDPMKFLPEDGSLEITQGWARDVKYHLGGAKTRNDKGLDQRISLANNPSHLEVVGPVVLGKARAQQESTAHAGLPEQDFNQAIAAIIHGDAAFPGQGIVYESLNLGKLDGYSVGGSLHIIANNRIGFTTEETDARSTVYASDAALGFDLPVLHVNADKPEHVLRSIEIALKYRQKFNKDIVIDLVGYRRYGHNEMDEPTTTNPMLYKEIKERETIDEIYGNELVEQEVITEDEKKQVIQDVIDEMRAAHDKIDKSDTNIDSELKTPEAVLKGHENAVESITLDRLAAINETLFNYPEDFTVFKKLSNVLDRRKKPFEDESALIDWSHAEALAFATINQDGTPIRLTGQDSERGTFAQRHVVLHDPETGKEFIPLHEVDDVNASFDVHNSPLSEAAVVGFDYGYNVENKKALAIWEAQYGDFSNMAQVFYDNFLSAGNAKWGEQSGMTLFLPHGAEGQGAEHSSARLERYLQLAAENNMTVANLSSSSNYFHLLRRQAKYLGTDNMKPLVLMTPKSLLRNQIVSEPASAFVEGSFKEVIIPEYKKTKVKKVLIASGKMAIDLITAQQDNPDDSILVVRLEQIYPFPSERIKDLFGDLKNLEEVRFVQEEPKNQGAYHYALPYLLDIVPEKTEFNYVGRIRRASTAEGDGESYKLIQQNIIDNALKS</sequence>